<dbReference type="Proteomes" id="UP001066276">
    <property type="component" value="Chromosome 8"/>
</dbReference>
<keyword evidence="2" id="KW-1185">Reference proteome</keyword>
<comment type="caution">
    <text evidence="1">The sequence shown here is derived from an EMBL/GenBank/DDBJ whole genome shotgun (WGS) entry which is preliminary data.</text>
</comment>
<organism evidence="1 2">
    <name type="scientific">Pleurodeles waltl</name>
    <name type="common">Iberian ribbed newt</name>
    <dbReference type="NCBI Taxonomy" id="8319"/>
    <lineage>
        <taxon>Eukaryota</taxon>
        <taxon>Metazoa</taxon>
        <taxon>Chordata</taxon>
        <taxon>Craniata</taxon>
        <taxon>Vertebrata</taxon>
        <taxon>Euteleostomi</taxon>
        <taxon>Amphibia</taxon>
        <taxon>Batrachia</taxon>
        <taxon>Caudata</taxon>
        <taxon>Salamandroidea</taxon>
        <taxon>Salamandridae</taxon>
        <taxon>Pleurodelinae</taxon>
        <taxon>Pleurodeles</taxon>
    </lineage>
</organism>
<dbReference type="EMBL" id="JANPWB010000012">
    <property type="protein sequence ID" value="KAJ1116449.1"/>
    <property type="molecule type" value="Genomic_DNA"/>
</dbReference>
<gene>
    <name evidence="1" type="ORF">NDU88_004660</name>
</gene>
<name>A0AAV7NP48_PLEWA</name>
<dbReference type="AlphaFoldDB" id="A0AAV7NP48"/>
<sequence length="982" mass="112385">MKSLERTQYPDCTDATLVEPMFVGGMLTLTQKNRMQRHLMKKCLEIIRDGVPPLVQWSHNNAFHIVKRMLPKLSFVGDRVQEGRAQCVLFMEKEALKPIDTNIQLNNQLFHEKSPTIHNVADEKIILDKCPQAPDITLKKFMPPSPNLSSFLGRKQDGVHKASNSSLLTNNKKLIASNYGAGTFSSLRDSTSTNSETNKIKMTSKEHINLNWSSAASYQPQRLPLTHGFKPANTLPNINNKWQIKVAIDLHLKRKVERLHASLVSEHLPKPGQSNKLTISPHDPGVPPVGKLQMYNMVLATHAITPKGMLKLTTLLDIHLKKKMLEDYFGIPLLVKKSRILAKPPVAPSLGPELAEHRAMDVSHTRTGMDTPMSRHIPAPQCCSATMKPLVVPQIEETQINRVHTKKKLEFSFKIIVLRLLLGFKFLGRQETPYDLRVHINACHCSCHDYPYSTAIQLKHISPQPIRFPKLEILEMSAERSPHQQAAHMHYCHGIGDTKHSHETCTIKKYSVFGSYFPFLAVEAKKYKEKQTLRNVTRETELPLLNSETKGSTGRMIAKKLKKHLKQKTIMQSCCIPWRVIESQAIHKINKIQEGRDLTKKIREILRNKLQQEDNEARDQHGSAISHFANIRKLHETIEYGEPLQIHTDTGGFFWKEVGLAFPNGMRTFFAQYHSLEVEHNSVQRSYLKHTYGKETFTYESQQIGTVERQYLQSSISTTHESSSYSNDLRCPTHSSCTGKTPLFYVYPPIIHDEPCKKSVCYKGPKITSEGKICRPPLKIKLYGELSSQKLDVRKKQVCARHNPANSPWQIVSSLESEFETQNYTHQSQAKKQYIDGYIKPEKTTRESLKHQKPPNVSKNECINTQVNYSRSYLQAQTRNCYYLAGSSSKSNEKDMLLQAPHSSFTPATCTEGSPRRNFIKKDFKRDAGSVGSGSHKAWRAKTWFLQPKSLRMLIPLSYKKLQKWYENLKSRHRTWMKKIRK</sequence>
<evidence type="ECO:0000313" key="1">
    <source>
        <dbReference type="EMBL" id="KAJ1116449.1"/>
    </source>
</evidence>
<accession>A0AAV7NP48</accession>
<proteinExistence type="predicted"/>
<reference evidence="1" key="1">
    <citation type="journal article" date="2022" name="bioRxiv">
        <title>Sequencing and chromosome-scale assembly of the giantPleurodeles waltlgenome.</title>
        <authorList>
            <person name="Brown T."/>
            <person name="Elewa A."/>
            <person name="Iarovenko S."/>
            <person name="Subramanian E."/>
            <person name="Araus A.J."/>
            <person name="Petzold A."/>
            <person name="Susuki M."/>
            <person name="Suzuki K.-i.T."/>
            <person name="Hayashi T."/>
            <person name="Toyoda A."/>
            <person name="Oliveira C."/>
            <person name="Osipova E."/>
            <person name="Leigh N.D."/>
            <person name="Simon A."/>
            <person name="Yun M.H."/>
        </authorList>
    </citation>
    <scope>NUCLEOTIDE SEQUENCE</scope>
    <source>
        <strain evidence="1">20211129_DDA</strain>
        <tissue evidence="1">Liver</tissue>
    </source>
</reference>
<evidence type="ECO:0000313" key="2">
    <source>
        <dbReference type="Proteomes" id="UP001066276"/>
    </source>
</evidence>
<protein>
    <submittedName>
        <fullName evidence="1">Uncharacterized protein</fullName>
    </submittedName>
</protein>